<reference evidence="2" key="1">
    <citation type="submission" date="2020-05" db="EMBL/GenBank/DDBJ databases">
        <authorList>
            <person name="Chiriac C."/>
            <person name="Salcher M."/>
            <person name="Ghai R."/>
            <person name="Kavagutti S V."/>
        </authorList>
    </citation>
    <scope>NUCLEOTIDE SEQUENCE</scope>
</reference>
<organism evidence="2">
    <name type="scientific">freshwater metagenome</name>
    <dbReference type="NCBI Taxonomy" id="449393"/>
    <lineage>
        <taxon>unclassified sequences</taxon>
        <taxon>metagenomes</taxon>
        <taxon>ecological metagenomes</taxon>
    </lineage>
</organism>
<name>A0A6J6G4I0_9ZZZZ</name>
<dbReference type="EMBL" id="CAEZUL010000034">
    <property type="protein sequence ID" value="CAB4596081.1"/>
    <property type="molecule type" value="Genomic_DNA"/>
</dbReference>
<feature type="compositionally biased region" description="Basic and acidic residues" evidence="1">
    <location>
        <begin position="70"/>
        <end position="81"/>
    </location>
</feature>
<evidence type="ECO:0000256" key="1">
    <source>
        <dbReference type="SAM" id="MobiDB-lite"/>
    </source>
</evidence>
<feature type="compositionally biased region" description="Acidic residues" evidence="1">
    <location>
        <begin position="89"/>
        <end position="98"/>
    </location>
</feature>
<evidence type="ECO:0000313" key="2">
    <source>
        <dbReference type="EMBL" id="CAB4596081.1"/>
    </source>
</evidence>
<gene>
    <name evidence="2" type="ORF">UFOPK1808_00450</name>
</gene>
<dbReference type="AlphaFoldDB" id="A0A6J6G4I0"/>
<feature type="region of interest" description="Disordered" evidence="1">
    <location>
        <begin position="60"/>
        <end position="146"/>
    </location>
</feature>
<accession>A0A6J6G4I0</accession>
<sequence length="146" mass="16523">MSYGIDNASLTVWVDNTALSEREMAGRLCRRHANALSVPRGWTIDDRRDPTPKLFRVVDEPVQPKKPRAKRDVTAKIERPRPSLFENNPEPEDIEVIVEEQIQTDPDETKAIPWSPRLVDTSDDDSDSPVFGRLLGRAFGQTPSDD</sequence>
<proteinExistence type="predicted"/>
<protein>
    <submittedName>
        <fullName evidence="2">Unannotated protein</fullName>
    </submittedName>
</protein>